<reference evidence="2" key="1">
    <citation type="submission" date="2017-07" db="EMBL/GenBank/DDBJ databases">
        <title>Novel pathways for hydrocarbon cycling and metabolic interdependencies in hydrothermal sediment communities.</title>
        <authorList>
            <person name="Dombrowski N."/>
            <person name="Seitz K."/>
            <person name="Teske A."/>
            <person name="Baker B."/>
        </authorList>
    </citation>
    <scope>NUCLEOTIDE SEQUENCE [LARGE SCALE GENOMIC DNA]</scope>
</reference>
<dbReference type="Proteomes" id="UP000216312">
    <property type="component" value="Unassembled WGS sequence"/>
</dbReference>
<proteinExistence type="predicted"/>
<evidence type="ECO:0008006" key="3">
    <source>
        <dbReference type="Google" id="ProtNLM"/>
    </source>
</evidence>
<sequence length="733" mass="83249">MILLILLNLQLGDNVRQLEWVDPYGRQPTSYSEWLKQQPESQKDIVPHTVLAIIKTDSLIDIIVEGKLYPYISSEVTTFCNDLVDAGYSVQVDTVTGITHDALRTYLTTLENLMGAIFIGNLPVAWFETQGFGCVEEFPIDIYFMDLNGIWEDTNGDGIYDGHYGDVGLEIWVGRLYPNLTWDNPIKLLKTYFSKNHAYREGNLSLPGVGLAFVDDDWSYWSACGLDHVYPSVEVVNTETLTVANEYRQRLLMGYEWIHLCAHSSPWGIFVLEPHAHFYNLFSCSGTRYIELNCIANWYIFQQNYGLLVVGSSKTGSMLYFDDFYSAIGAGHNIGDAFKIWFNLHGEQSRDWFYGLNLIGDPTLHPLADTSPFKLTWYSCIDSTIFVHPESDGHPQVLASNGRIFVIWESGRSEDFGRSNVYFGYYDGTTWVGPFGVCRQLYWDYTPALGLSGDGNLVAVWASFRHRAYYYNLYYSVFDDTGWTAGVLIADDPAFDMRPSLVHDRDGLLHLFWESRRDVDANIYHTVFDGTTWTAPEPVTSSAADECAPVAVVDSSNRVWVFYTRKHGSNSEIYASYYDDGWYSIGPLSGTYFAQSPDAACDDPYVVWMSHRDGWQLIIAYYTGDWVICDPILGASPAMAPDIAIDTTGHIWVVYQGYTDNWEICVHKSPPLHVSEISIPKVNITSLITNIDMLPDTLFDLTGRRTTRHNLTSGIYYTKIGNKLHRILYIRQP</sequence>
<dbReference type="EMBL" id="NMUJ01000033">
    <property type="protein sequence ID" value="OYV02957.1"/>
    <property type="molecule type" value="Genomic_DNA"/>
</dbReference>
<evidence type="ECO:0000313" key="2">
    <source>
        <dbReference type="Proteomes" id="UP000216312"/>
    </source>
</evidence>
<dbReference type="AlphaFoldDB" id="A0A257LTH9"/>
<gene>
    <name evidence="1" type="ORF">CGW93_03050</name>
</gene>
<protein>
    <recommendedName>
        <fullName evidence="3">Gingipain domain-containing protein</fullName>
    </recommendedName>
</protein>
<dbReference type="Gene3D" id="2.120.10.10">
    <property type="match status" value="1"/>
</dbReference>
<organism evidence="1 2">
    <name type="scientific">candidate division WOR-3 bacterium 4484_18</name>
    <dbReference type="NCBI Taxonomy" id="2020626"/>
    <lineage>
        <taxon>Bacteria</taxon>
        <taxon>Bacteria division WOR-3</taxon>
    </lineage>
</organism>
<evidence type="ECO:0000313" key="1">
    <source>
        <dbReference type="EMBL" id="OYV02957.1"/>
    </source>
</evidence>
<accession>A0A257LTH9</accession>
<name>A0A257LTH9_UNCW3</name>
<dbReference type="SUPFAM" id="SSF89372">
    <property type="entry name" value="Fucose-specific lectin"/>
    <property type="match status" value="2"/>
</dbReference>
<comment type="caution">
    <text evidence="1">The sequence shown here is derived from an EMBL/GenBank/DDBJ whole genome shotgun (WGS) entry which is preliminary data.</text>
</comment>